<organism evidence="2 3">
    <name type="scientific">Sharpea porci</name>
    <dbReference type="NCBI Taxonomy" id="2652286"/>
    <lineage>
        <taxon>Bacteria</taxon>
        <taxon>Bacillati</taxon>
        <taxon>Bacillota</taxon>
        <taxon>Erysipelotrichia</taxon>
        <taxon>Erysipelotrichales</taxon>
        <taxon>Coprobacillaceae</taxon>
        <taxon>Sharpea</taxon>
    </lineage>
</organism>
<dbReference type="InterPro" id="IPR051532">
    <property type="entry name" value="Ester_Hydrolysis_Enzymes"/>
</dbReference>
<keyword evidence="3" id="KW-1185">Reference proteome</keyword>
<sequence>MMKMKKVKLTKQTKIILAVIALLLVGLITYKGVQYYKLQQEISRGRAYLKQLDDQSLSNIKNTIDKQNESDELALGKQALKDYEKNKDKLWGAFKNYVLIGDSRVESFKQFLPETNVLAKKGTRITKVDDYLGTIKNISPKYVFISYGVNDLSIPAYYNQDKYIEVYQSYCEKIKKVAPDATIYVNSIIPVNDKAINKQANYKNIPSYNAKLKAMCKKNGYKYVDLDALAKQHPDEYEQDGIHFKSSFYKYWAYRLLSSVYGG</sequence>
<protein>
    <recommendedName>
        <fullName evidence="1">SGNH hydrolase-type esterase domain-containing protein</fullName>
    </recommendedName>
</protein>
<dbReference type="InterPro" id="IPR036514">
    <property type="entry name" value="SGNH_hydro_sf"/>
</dbReference>
<evidence type="ECO:0000259" key="1">
    <source>
        <dbReference type="Pfam" id="PF13472"/>
    </source>
</evidence>
<evidence type="ECO:0000313" key="2">
    <source>
        <dbReference type="EMBL" id="MST88579.1"/>
    </source>
</evidence>
<proteinExistence type="predicted"/>
<evidence type="ECO:0000313" key="3">
    <source>
        <dbReference type="Proteomes" id="UP000442619"/>
    </source>
</evidence>
<comment type="caution">
    <text evidence="2">The sequence shown here is derived from an EMBL/GenBank/DDBJ whole genome shotgun (WGS) entry which is preliminary data.</text>
</comment>
<dbReference type="Gene3D" id="3.40.50.1110">
    <property type="entry name" value="SGNH hydrolase"/>
    <property type="match status" value="1"/>
</dbReference>
<gene>
    <name evidence="2" type="ORF">FYJ79_03105</name>
</gene>
<dbReference type="SUPFAM" id="SSF52266">
    <property type="entry name" value="SGNH hydrolase"/>
    <property type="match status" value="1"/>
</dbReference>
<dbReference type="AlphaFoldDB" id="A0A844FT73"/>
<reference evidence="2 3" key="1">
    <citation type="submission" date="2019-08" db="EMBL/GenBank/DDBJ databases">
        <title>In-depth cultivation of the pig gut microbiome towards novel bacterial diversity and tailored functional studies.</title>
        <authorList>
            <person name="Wylensek D."/>
            <person name="Hitch T.C.A."/>
            <person name="Clavel T."/>
        </authorList>
    </citation>
    <scope>NUCLEOTIDE SEQUENCE [LARGE SCALE GENOMIC DNA]</scope>
    <source>
        <strain evidence="2 3">CA-Schmier-601-WT-3</strain>
    </source>
</reference>
<name>A0A844FT73_9FIRM</name>
<dbReference type="EMBL" id="VUNM01000004">
    <property type="protein sequence ID" value="MST88579.1"/>
    <property type="molecule type" value="Genomic_DNA"/>
</dbReference>
<feature type="domain" description="SGNH hydrolase-type esterase" evidence="1">
    <location>
        <begin position="113"/>
        <end position="249"/>
    </location>
</feature>
<dbReference type="PANTHER" id="PTHR30383">
    <property type="entry name" value="THIOESTERASE 1/PROTEASE 1/LYSOPHOSPHOLIPASE L1"/>
    <property type="match status" value="1"/>
</dbReference>
<dbReference type="Proteomes" id="UP000442619">
    <property type="component" value="Unassembled WGS sequence"/>
</dbReference>
<dbReference type="Pfam" id="PF13472">
    <property type="entry name" value="Lipase_GDSL_2"/>
    <property type="match status" value="1"/>
</dbReference>
<accession>A0A844FT73</accession>
<dbReference type="InterPro" id="IPR013830">
    <property type="entry name" value="SGNH_hydro"/>
</dbReference>